<dbReference type="RefSeq" id="WP_189499784.1">
    <property type="nucleotide sequence ID" value="NZ_BLLN01000005.1"/>
</dbReference>
<reference evidence="2 3" key="1">
    <citation type="submission" date="2020-02" db="EMBL/GenBank/DDBJ databases">
        <title>Whole genome shotgun sequence of Streptomyces diastaticus subsp. diastaticus NBRC 13412.</title>
        <authorList>
            <person name="Ichikawa N."/>
            <person name="Komaki H."/>
            <person name="Tamura T."/>
        </authorList>
    </citation>
    <scope>NUCLEOTIDE SEQUENCE [LARGE SCALE GENOMIC DNA]</scope>
    <source>
        <strain evidence="2 3">NBRC 13412</strain>
    </source>
</reference>
<evidence type="ECO:0000313" key="2">
    <source>
        <dbReference type="EMBL" id="GFH74599.1"/>
    </source>
</evidence>
<protein>
    <recommendedName>
        <fullName evidence="4">Integral membrane protein</fullName>
    </recommendedName>
</protein>
<feature type="transmembrane region" description="Helical" evidence="1">
    <location>
        <begin position="78"/>
        <end position="100"/>
    </location>
</feature>
<keyword evidence="1" id="KW-0472">Membrane</keyword>
<keyword evidence="3" id="KW-1185">Reference proteome</keyword>
<dbReference type="Proteomes" id="UP000472710">
    <property type="component" value="Unassembled WGS sequence"/>
</dbReference>
<feature type="transmembrane region" description="Helical" evidence="1">
    <location>
        <begin position="45"/>
        <end position="66"/>
    </location>
</feature>
<organism evidence="2 3">
    <name type="scientific">Streptomyces diastaticus subsp. diastaticus</name>
    <dbReference type="NCBI Taxonomy" id="68040"/>
    <lineage>
        <taxon>Bacteria</taxon>
        <taxon>Bacillati</taxon>
        <taxon>Actinomycetota</taxon>
        <taxon>Actinomycetes</taxon>
        <taxon>Kitasatosporales</taxon>
        <taxon>Streptomycetaceae</taxon>
        <taxon>Streptomyces</taxon>
        <taxon>Streptomyces diastaticus group</taxon>
    </lineage>
</organism>
<keyword evidence="1" id="KW-0812">Transmembrane</keyword>
<evidence type="ECO:0008006" key="4">
    <source>
        <dbReference type="Google" id="ProtNLM"/>
    </source>
</evidence>
<proteinExistence type="predicted"/>
<dbReference type="GeneID" id="95068438"/>
<keyword evidence="1" id="KW-1133">Transmembrane helix</keyword>
<feature type="transmembrane region" description="Helical" evidence="1">
    <location>
        <begin position="132"/>
        <end position="149"/>
    </location>
</feature>
<evidence type="ECO:0000256" key="1">
    <source>
        <dbReference type="SAM" id="Phobius"/>
    </source>
</evidence>
<evidence type="ECO:0000313" key="3">
    <source>
        <dbReference type="Proteomes" id="UP000472710"/>
    </source>
</evidence>
<comment type="caution">
    <text evidence="2">The sequence shown here is derived from an EMBL/GenBank/DDBJ whole genome shotgun (WGS) entry which is preliminary data.</text>
</comment>
<feature type="transmembrane region" description="Helical" evidence="1">
    <location>
        <begin position="106"/>
        <end position="125"/>
    </location>
</feature>
<dbReference type="EMBL" id="BLLN01000005">
    <property type="protein sequence ID" value="GFH74599.1"/>
    <property type="molecule type" value="Genomic_DNA"/>
</dbReference>
<gene>
    <name evidence="2" type="ORF">Sdia_53670</name>
</gene>
<sequence length="193" mass="20020">MIWLKARRAHTALPAGLLALFALVLLVQDSEMVLPSLLSGLQGTPILLTAPVVITTALIFCLNSRLPSAEISGTRRVAALDVALTATYLLVVTVGCMALGELLSSTEAVAVGRNSAFLVGLALCARPWAGEAATFVPVAWVVVVLVLGFRPTGDPYPWTVTPEPVGAPHAAVAAVLVLVAGLAALYSTSRKMP</sequence>
<accession>A0ABQ1CWG6</accession>
<feature type="transmembrane region" description="Helical" evidence="1">
    <location>
        <begin position="169"/>
        <end position="188"/>
    </location>
</feature>
<name>A0ABQ1CWG6_STRDI</name>